<accession>A0ACC2S9P2</accession>
<evidence type="ECO:0000313" key="2">
    <source>
        <dbReference type="Proteomes" id="UP001165960"/>
    </source>
</evidence>
<organism evidence="1 2">
    <name type="scientific">Entomophthora muscae</name>
    <dbReference type="NCBI Taxonomy" id="34485"/>
    <lineage>
        <taxon>Eukaryota</taxon>
        <taxon>Fungi</taxon>
        <taxon>Fungi incertae sedis</taxon>
        <taxon>Zoopagomycota</taxon>
        <taxon>Entomophthoromycotina</taxon>
        <taxon>Entomophthoromycetes</taxon>
        <taxon>Entomophthorales</taxon>
        <taxon>Entomophthoraceae</taxon>
        <taxon>Entomophthora</taxon>
    </lineage>
</organism>
<gene>
    <name evidence="1" type="primary">APL5_2</name>
    <name evidence="1" type="ORF">DSO57_1006536</name>
</gene>
<name>A0ACC2S9P2_9FUNG</name>
<sequence length="1134" mass="125720">MFEKTLPDLIRGIRANKKNEQEYIVKCIDEIRKELKTDDMATKTVAISKLNYLQMLGYDFSWAAFHVVEVMSSSNVAQKRIGYLAAGQCFRQETEVLMLVTNLVKKDLGSSMTTDVEIALEGVSQFMTPDLAQFLCQDILNLLSHSQPCVRKRAVLTLYKVFLRFPEGVRLCYPRLKELLDDADSSVANAAVHVICELARKAPQNYLALVPTFYRLLEGPFNCWMFIKLAKLFGVLTPLEPRLIKKMSGPFQRLIDTTTANSFLAELINTAVVGGYLSSNEESSVAMARSCVMKLGQLMDDQDQNLKYVALVILARLLPLCPEVAANLTHKVLVCLDDFDYSIRVRALELASLMVTQKDLIPTVRHLVGQLVGDQLNFETSGTGRILPARAQEDEEEPPVFLVEGPFRQLVVKSILTMCSREKYSNVPNFEWYAATLIDLVYISKVDVGELIGEQLLNVAVRVQSVREYVLQGVCRLLSDTTLLMDSSLPESNAKVLESAAWVAGEYASLLSTPGLLLPRFYARDINRLAPKTQAVYIHAGLKVLVAHGRHLSSTAEWLESIKAFSEGLVPFTLSQDTDLQERSCNTLCLLQRASSQLEEYPDQKQSLVDELTVLFSSYELNAVAVKAQSKVTAPPELDLDSWIGEPPPKVEETYPLDATSPKADVGSDSSTNLDKSKAKEKRKAHRRRQKKEDPFYIGNKSDSEVSLPEVDSIPIVRLGSDIASGLGLESLRLAKSLGRKVKSKKRGVETPVIADGEMPDGGVASDTEPDQAVPATKGILESEATSLMGVDLTKPLEEGESLPQIKAYLRPDQVLAQQQQLNWESKDKKKTKRKSKGKSKSKAKEEPPALIDLETPQIQDLTLKSDEQAQAILEFDPREWGTKRKVLLVDSDEVQLGAVFWGNKASFYLTNPHSTQGFQDCELVFVDTPSLHIEGLDRWNTIKLAENVLPGENYESNNALSFSPADHGHLNDGFCLDGSLAFVQSEVLTRTSIHFRLIIPALAWMDPSPAQLSPDEFSDLIASTQENFQQTHRADFSKPLNEPITAQNARQLFDEITSHLSTNVLGMTIVQLIPGTAASLYGTTIFGAHIVALVKLQLSSSSTKQLSLSFEFKGQSNDILEALSNDLKSILSN</sequence>
<proteinExistence type="predicted"/>
<dbReference type="EMBL" id="QTSX02005698">
    <property type="protein sequence ID" value="KAJ9059059.1"/>
    <property type="molecule type" value="Genomic_DNA"/>
</dbReference>
<dbReference type="Proteomes" id="UP001165960">
    <property type="component" value="Unassembled WGS sequence"/>
</dbReference>
<keyword evidence="2" id="KW-1185">Reference proteome</keyword>
<protein>
    <submittedName>
        <fullName evidence="1">AP-3 complex subunit delta</fullName>
    </submittedName>
</protein>
<evidence type="ECO:0000313" key="1">
    <source>
        <dbReference type="EMBL" id="KAJ9059059.1"/>
    </source>
</evidence>
<comment type="caution">
    <text evidence="1">The sequence shown here is derived from an EMBL/GenBank/DDBJ whole genome shotgun (WGS) entry which is preliminary data.</text>
</comment>
<reference evidence="1" key="1">
    <citation type="submission" date="2022-04" db="EMBL/GenBank/DDBJ databases">
        <title>Genome of the entomopathogenic fungus Entomophthora muscae.</title>
        <authorList>
            <person name="Elya C."/>
            <person name="Lovett B.R."/>
            <person name="Lee E."/>
            <person name="Macias A.M."/>
            <person name="Hajek A.E."/>
            <person name="De Bivort B.L."/>
            <person name="Kasson M.T."/>
            <person name="De Fine Licht H.H."/>
            <person name="Stajich J.E."/>
        </authorList>
    </citation>
    <scope>NUCLEOTIDE SEQUENCE</scope>
    <source>
        <strain evidence="1">Berkeley</strain>
    </source>
</reference>